<protein>
    <submittedName>
        <fullName evidence="4">OLC1v1018500C1</fullName>
    </submittedName>
</protein>
<reference evidence="4" key="1">
    <citation type="submission" date="2023-03" db="EMBL/GenBank/DDBJ databases">
        <authorList>
            <person name="Julca I."/>
        </authorList>
    </citation>
    <scope>NUCLEOTIDE SEQUENCE</scope>
</reference>
<evidence type="ECO:0000256" key="1">
    <source>
        <dbReference type="SAM" id="MobiDB-lite"/>
    </source>
</evidence>
<feature type="compositionally biased region" description="Basic and acidic residues" evidence="1">
    <location>
        <begin position="83"/>
        <end position="94"/>
    </location>
</feature>
<keyword evidence="2" id="KW-0812">Transmembrane</keyword>
<accession>A0AAV1EBQ6</accession>
<organism evidence="4 5">
    <name type="scientific">Oldenlandia corymbosa var. corymbosa</name>
    <dbReference type="NCBI Taxonomy" id="529605"/>
    <lineage>
        <taxon>Eukaryota</taxon>
        <taxon>Viridiplantae</taxon>
        <taxon>Streptophyta</taxon>
        <taxon>Embryophyta</taxon>
        <taxon>Tracheophyta</taxon>
        <taxon>Spermatophyta</taxon>
        <taxon>Magnoliopsida</taxon>
        <taxon>eudicotyledons</taxon>
        <taxon>Gunneridae</taxon>
        <taxon>Pentapetalae</taxon>
        <taxon>asterids</taxon>
        <taxon>lamiids</taxon>
        <taxon>Gentianales</taxon>
        <taxon>Rubiaceae</taxon>
        <taxon>Rubioideae</taxon>
        <taxon>Spermacoceae</taxon>
        <taxon>Hedyotis-Oldenlandia complex</taxon>
        <taxon>Oldenlandia</taxon>
    </lineage>
</organism>
<evidence type="ECO:0000313" key="4">
    <source>
        <dbReference type="EMBL" id="CAI9117156.1"/>
    </source>
</evidence>
<keyword evidence="2" id="KW-1133">Transmembrane helix</keyword>
<evidence type="ECO:0000256" key="2">
    <source>
        <dbReference type="SAM" id="Phobius"/>
    </source>
</evidence>
<feature type="region of interest" description="Disordered" evidence="1">
    <location>
        <begin position="188"/>
        <end position="215"/>
    </location>
</feature>
<evidence type="ECO:0000259" key="3">
    <source>
        <dbReference type="Pfam" id="PF20705"/>
    </source>
</evidence>
<evidence type="ECO:0000313" key="5">
    <source>
        <dbReference type="Proteomes" id="UP001161247"/>
    </source>
</evidence>
<keyword evidence="2" id="KW-0472">Membrane</keyword>
<dbReference type="InterPro" id="IPR049224">
    <property type="entry name" value="DUF6821"/>
</dbReference>
<proteinExistence type="predicted"/>
<feature type="compositionally biased region" description="Acidic residues" evidence="1">
    <location>
        <begin position="192"/>
        <end position="203"/>
    </location>
</feature>
<dbReference type="EMBL" id="OX459125">
    <property type="protein sequence ID" value="CAI9117156.1"/>
    <property type="molecule type" value="Genomic_DNA"/>
</dbReference>
<name>A0AAV1EBQ6_OLDCO</name>
<dbReference type="PANTHER" id="PTHR33646">
    <property type="entry name" value="GB|AAF00631.1"/>
    <property type="match status" value="1"/>
</dbReference>
<dbReference type="AlphaFoldDB" id="A0AAV1EBQ6"/>
<dbReference type="PANTHER" id="PTHR33646:SF6">
    <property type="entry name" value="TRANSMEMBRANE PROTEIN"/>
    <property type="match status" value="1"/>
</dbReference>
<feature type="region of interest" description="Disordered" evidence="1">
    <location>
        <begin position="60"/>
        <end position="115"/>
    </location>
</feature>
<dbReference type="Proteomes" id="UP001161247">
    <property type="component" value="Chromosome 8"/>
</dbReference>
<feature type="domain" description="DUF6821" evidence="3">
    <location>
        <begin position="179"/>
        <end position="308"/>
    </location>
</feature>
<dbReference type="Pfam" id="PF20705">
    <property type="entry name" value="DUF6821"/>
    <property type="match status" value="1"/>
</dbReference>
<feature type="transmembrane region" description="Helical" evidence="2">
    <location>
        <begin position="243"/>
        <end position="263"/>
    </location>
</feature>
<keyword evidence="5" id="KW-1185">Reference proteome</keyword>
<sequence>MDADAAGELQDWEVLHSCSDSEVSDPNPNPNDFQTIDAHSEGMIQFDYFSVDPLGRRPVDVSLEVGSESEDSDNPSWVDPGLEETRFSPRKESWPDSGSDGSDVDRKFGGLEVNTEPSFDGKGKLHLGFEGIEEIRGGNDKSSENFHTIWSDSGGIELDSDKAANFEQDSLLGTKEIANFKALDQEMSQLDSENEGETIEEAEPSNLESKPEDKNEEEKKKSVVWWKVPLDFLRYCVFRANPVWTFSVAAAVMGFVILGRRLYKMKRKTRGLELKVTMDDKKISQFMSKAARLNEAFSVVKRVPVVRPSLPAVGVTPWPVMSLR</sequence>
<dbReference type="InterPro" id="IPR045883">
    <property type="entry name" value="At4g13530-like"/>
</dbReference>
<gene>
    <name evidence="4" type="ORF">OLC1_LOCUS23258</name>
</gene>